<dbReference type="Proteomes" id="UP000198984">
    <property type="component" value="Unassembled WGS sequence"/>
</dbReference>
<keyword evidence="4" id="KW-1185">Reference proteome</keyword>
<dbReference type="InterPro" id="IPR013096">
    <property type="entry name" value="Cupin_2"/>
</dbReference>
<feature type="domain" description="Cupin type-2" evidence="2">
    <location>
        <begin position="80"/>
        <end position="140"/>
    </location>
</feature>
<evidence type="ECO:0000256" key="1">
    <source>
        <dbReference type="SAM" id="SignalP"/>
    </source>
</evidence>
<keyword evidence="1" id="KW-0732">Signal</keyword>
<reference evidence="3 4" key="1">
    <citation type="submission" date="2016-10" db="EMBL/GenBank/DDBJ databases">
        <authorList>
            <person name="de Groot N.N."/>
        </authorList>
    </citation>
    <scope>NUCLEOTIDE SEQUENCE [LARGE SCALE GENOMIC DNA]</scope>
    <source>
        <strain evidence="3 4">DSM 21039</strain>
    </source>
</reference>
<keyword evidence="3" id="KW-0413">Isomerase</keyword>
<dbReference type="InterPro" id="IPR011051">
    <property type="entry name" value="RmlC_Cupin_sf"/>
</dbReference>
<dbReference type="GO" id="GO:0016853">
    <property type="term" value="F:isomerase activity"/>
    <property type="evidence" value="ECO:0007669"/>
    <property type="project" value="UniProtKB-KW"/>
</dbReference>
<evidence type="ECO:0000313" key="3">
    <source>
        <dbReference type="EMBL" id="SEN08899.1"/>
    </source>
</evidence>
<protein>
    <submittedName>
        <fullName evidence="3">Mannose-6-phosphate isomerase, cupin superfamily</fullName>
    </submittedName>
</protein>
<sequence length="191" mass="20843">MQRSSFVKLLLTAGAAITSPVTLAAKYLSGKRTGKGFMVAAGKDRNDHSISLMEGDTFFTKISTADTGGGMYLFESIRVKEGGPALHVHPEQDEWWYVLSGEFLIKVGEETYTAKAGDSVFGPRGVPHAFTKVGEGEARLQILYQPAGKMEHYFKTVSEGAMTKMTPAEQDAYREAHGFKRVGPPIGHLKQ</sequence>
<evidence type="ECO:0000259" key="2">
    <source>
        <dbReference type="Pfam" id="PF07883"/>
    </source>
</evidence>
<dbReference type="Gene3D" id="2.60.120.10">
    <property type="entry name" value="Jelly Rolls"/>
    <property type="match status" value="1"/>
</dbReference>
<gene>
    <name evidence="3" type="ORF">SAMN04488505_10856</name>
</gene>
<dbReference type="OrthoDB" id="1423961at2"/>
<dbReference type="SUPFAM" id="SSF51182">
    <property type="entry name" value="RmlC-like cupins"/>
    <property type="match status" value="1"/>
</dbReference>
<evidence type="ECO:0000313" key="4">
    <source>
        <dbReference type="Proteomes" id="UP000198984"/>
    </source>
</evidence>
<dbReference type="InterPro" id="IPR014710">
    <property type="entry name" value="RmlC-like_jellyroll"/>
</dbReference>
<accession>A0A1H8DNS7</accession>
<dbReference type="STRING" id="573321.SAMN04488505_10856"/>
<dbReference type="InterPro" id="IPR053146">
    <property type="entry name" value="QDO-like"/>
</dbReference>
<name>A0A1H8DNS7_9BACT</name>
<feature type="chain" id="PRO_5011668875" evidence="1">
    <location>
        <begin position="25"/>
        <end position="191"/>
    </location>
</feature>
<dbReference type="EMBL" id="FOBB01000008">
    <property type="protein sequence ID" value="SEN08899.1"/>
    <property type="molecule type" value="Genomic_DNA"/>
</dbReference>
<dbReference type="Pfam" id="PF07883">
    <property type="entry name" value="Cupin_2"/>
    <property type="match status" value="1"/>
</dbReference>
<dbReference type="PANTHER" id="PTHR36440">
    <property type="entry name" value="PUTATIVE (AFU_ORTHOLOGUE AFUA_8G07350)-RELATED"/>
    <property type="match status" value="1"/>
</dbReference>
<proteinExistence type="predicted"/>
<dbReference type="RefSeq" id="WP_089918621.1">
    <property type="nucleotide sequence ID" value="NZ_FOBB01000008.1"/>
</dbReference>
<organism evidence="3 4">
    <name type="scientific">Chitinophaga rupis</name>
    <dbReference type="NCBI Taxonomy" id="573321"/>
    <lineage>
        <taxon>Bacteria</taxon>
        <taxon>Pseudomonadati</taxon>
        <taxon>Bacteroidota</taxon>
        <taxon>Chitinophagia</taxon>
        <taxon>Chitinophagales</taxon>
        <taxon>Chitinophagaceae</taxon>
        <taxon>Chitinophaga</taxon>
    </lineage>
</organism>
<dbReference type="AlphaFoldDB" id="A0A1H8DNS7"/>
<feature type="signal peptide" evidence="1">
    <location>
        <begin position="1"/>
        <end position="24"/>
    </location>
</feature>
<dbReference type="PANTHER" id="PTHR36440:SF1">
    <property type="entry name" value="PUTATIVE (AFU_ORTHOLOGUE AFUA_8G07350)-RELATED"/>
    <property type="match status" value="1"/>
</dbReference>